<evidence type="ECO:0000313" key="1">
    <source>
        <dbReference type="EMBL" id="KAH3849399.1"/>
    </source>
</evidence>
<comment type="caution">
    <text evidence="1">The sequence shown here is derived from an EMBL/GenBank/DDBJ whole genome shotgun (WGS) entry which is preliminary data.</text>
</comment>
<accession>A0A9D4L163</accession>
<feature type="non-terminal residue" evidence="1">
    <location>
        <position position="72"/>
    </location>
</feature>
<organism evidence="1 2">
    <name type="scientific">Dreissena polymorpha</name>
    <name type="common">Zebra mussel</name>
    <name type="synonym">Mytilus polymorpha</name>
    <dbReference type="NCBI Taxonomy" id="45954"/>
    <lineage>
        <taxon>Eukaryota</taxon>
        <taxon>Metazoa</taxon>
        <taxon>Spiralia</taxon>
        <taxon>Lophotrochozoa</taxon>
        <taxon>Mollusca</taxon>
        <taxon>Bivalvia</taxon>
        <taxon>Autobranchia</taxon>
        <taxon>Heteroconchia</taxon>
        <taxon>Euheterodonta</taxon>
        <taxon>Imparidentia</taxon>
        <taxon>Neoheterodontei</taxon>
        <taxon>Myida</taxon>
        <taxon>Dreissenoidea</taxon>
        <taxon>Dreissenidae</taxon>
        <taxon>Dreissena</taxon>
    </lineage>
</organism>
<sequence length="72" mass="8446">TLYTKCNLIFGMHVYLMELHILSDEKSRSSFKVKECIGARDDMFVQRVVQNLPSNRFDKTPKKRGISRKIQV</sequence>
<keyword evidence="2" id="KW-1185">Reference proteome</keyword>
<gene>
    <name evidence="1" type="ORF">DPMN_091798</name>
</gene>
<name>A0A9D4L163_DREPO</name>
<proteinExistence type="predicted"/>
<reference evidence="1" key="2">
    <citation type="submission" date="2020-11" db="EMBL/GenBank/DDBJ databases">
        <authorList>
            <person name="McCartney M.A."/>
            <person name="Auch B."/>
            <person name="Kono T."/>
            <person name="Mallez S."/>
            <person name="Becker A."/>
            <person name="Gohl D.M."/>
            <person name="Silverstein K.A.T."/>
            <person name="Koren S."/>
            <person name="Bechman K.B."/>
            <person name="Herman A."/>
            <person name="Abrahante J.E."/>
            <person name="Garbe J."/>
        </authorList>
    </citation>
    <scope>NUCLEOTIDE SEQUENCE</scope>
    <source>
        <strain evidence="1">Duluth1</strain>
        <tissue evidence="1">Whole animal</tissue>
    </source>
</reference>
<dbReference type="Proteomes" id="UP000828390">
    <property type="component" value="Unassembled WGS sequence"/>
</dbReference>
<evidence type="ECO:0000313" key="2">
    <source>
        <dbReference type="Proteomes" id="UP000828390"/>
    </source>
</evidence>
<dbReference type="AlphaFoldDB" id="A0A9D4L163"/>
<reference evidence="1" key="1">
    <citation type="journal article" date="2019" name="bioRxiv">
        <title>The Genome of the Zebra Mussel, Dreissena polymorpha: A Resource for Invasive Species Research.</title>
        <authorList>
            <person name="McCartney M.A."/>
            <person name="Auch B."/>
            <person name="Kono T."/>
            <person name="Mallez S."/>
            <person name="Zhang Y."/>
            <person name="Obille A."/>
            <person name="Becker A."/>
            <person name="Abrahante J.E."/>
            <person name="Garbe J."/>
            <person name="Badalamenti J.P."/>
            <person name="Herman A."/>
            <person name="Mangelson H."/>
            <person name="Liachko I."/>
            <person name="Sullivan S."/>
            <person name="Sone E.D."/>
            <person name="Koren S."/>
            <person name="Silverstein K.A.T."/>
            <person name="Beckman K.B."/>
            <person name="Gohl D.M."/>
        </authorList>
    </citation>
    <scope>NUCLEOTIDE SEQUENCE</scope>
    <source>
        <strain evidence="1">Duluth1</strain>
        <tissue evidence="1">Whole animal</tissue>
    </source>
</reference>
<protein>
    <submittedName>
        <fullName evidence="1">Uncharacterized protein</fullName>
    </submittedName>
</protein>
<dbReference type="EMBL" id="JAIWYP010000003">
    <property type="protein sequence ID" value="KAH3849399.1"/>
    <property type="molecule type" value="Genomic_DNA"/>
</dbReference>